<keyword evidence="4" id="KW-1185">Reference proteome</keyword>
<protein>
    <submittedName>
        <fullName evidence="3">Uncharacterized protein</fullName>
    </submittedName>
</protein>
<evidence type="ECO:0000313" key="3">
    <source>
        <dbReference type="EnsemblMetazoa" id="XP_019765057.1"/>
    </source>
</evidence>
<evidence type="ECO:0000256" key="1">
    <source>
        <dbReference type="SAM" id="MobiDB-lite"/>
    </source>
</evidence>
<feature type="compositionally biased region" description="Basic and acidic residues" evidence="1">
    <location>
        <begin position="135"/>
        <end position="162"/>
    </location>
</feature>
<accession>A0AAR5PVU2</accession>
<keyword evidence="2" id="KW-0732">Signal</keyword>
<proteinExistence type="predicted"/>
<reference evidence="4" key="1">
    <citation type="journal article" date="2013" name="Genome Biol.">
        <title>Draft genome of the mountain pine beetle, Dendroctonus ponderosae Hopkins, a major forest pest.</title>
        <authorList>
            <person name="Keeling C.I."/>
            <person name="Yuen M.M."/>
            <person name="Liao N.Y."/>
            <person name="Docking T.R."/>
            <person name="Chan S.K."/>
            <person name="Taylor G.A."/>
            <person name="Palmquist D.L."/>
            <person name="Jackman S.D."/>
            <person name="Nguyen A."/>
            <person name="Li M."/>
            <person name="Henderson H."/>
            <person name="Janes J.K."/>
            <person name="Zhao Y."/>
            <person name="Pandoh P."/>
            <person name="Moore R."/>
            <person name="Sperling F.A."/>
            <person name="Huber D.P."/>
            <person name="Birol I."/>
            <person name="Jones S.J."/>
            <person name="Bohlmann J."/>
        </authorList>
    </citation>
    <scope>NUCLEOTIDE SEQUENCE</scope>
</reference>
<feature type="compositionally biased region" description="Basic and acidic residues" evidence="1">
    <location>
        <begin position="112"/>
        <end position="123"/>
    </location>
</feature>
<dbReference type="Proteomes" id="UP000019118">
    <property type="component" value="Unassembled WGS sequence"/>
</dbReference>
<reference evidence="3" key="2">
    <citation type="submission" date="2024-08" db="UniProtKB">
        <authorList>
            <consortium name="EnsemblMetazoa"/>
        </authorList>
    </citation>
    <scope>IDENTIFICATION</scope>
</reference>
<name>A0AAR5PVU2_DENPD</name>
<dbReference type="KEGG" id="dpa:109540942"/>
<evidence type="ECO:0000313" key="4">
    <source>
        <dbReference type="Proteomes" id="UP000019118"/>
    </source>
</evidence>
<feature type="signal peptide" evidence="2">
    <location>
        <begin position="1"/>
        <end position="22"/>
    </location>
</feature>
<evidence type="ECO:0000256" key="2">
    <source>
        <dbReference type="SAM" id="SignalP"/>
    </source>
</evidence>
<sequence length="386" mass="44410">MFERTLRFSLIMVFIVTSLSNCDETTHQYLENAVRSLKSLRQLETLSRTGTAKQAARSKIYRRSHQYVDGVPPLALTKGELAAMYDQAVAKGETLKLDTGNHDYVHALVHHLDDDGSPEKPMNEDYTSPGSHDYPSQDHDAHDYGHDTTHHDYNHDTPHPESTKEDGGFYYYYYPIKSFLDEISSQPTEEDHSVSYHKPSHHHKELTTYKPPFTYHSHHHQHNITIQKAVEKKEEKPMEHPLIMALSGFIGMAVMLVFQKFVLPKFEAKPKVNGAIKRKDDLDDFARFAMNAIDGNCAERFACELTKTARSFEIEDNRFYKLLKRVAPGAFGRYIQHSRKYANKQLQCTAIPCARKRPNNNQNKIQIKKVANPNQKNKKINANKKL</sequence>
<feature type="region of interest" description="Disordered" evidence="1">
    <location>
        <begin position="112"/>
        <end position="162"/>
    </location>
</feature>
<dbReference type="AlphaFoldDB" id="A0AAR5PVU2"/>
<feature type="chain" id="PRO_5043792829" evidence="2">
    <location>
        <begin position="23"/>
        <end position="386"/>
    </location>
</feature>
<dbReference type="EnsemblMetazoa" id="XM_019909498.1">
    <property type="protein sequence ID" value="XP_019765057.1"/>
    <property type="gene ID" value="LOC109540942"/>
</dbReference>
<dbReference type="GeneID" id="109540942"/>
<organism evidence="3 4">
    <name type="scientific">Dendroctonus ponderosae</name>
    <name type="common">Mountain pine beetle</name>
    <dbReference type="NCBI Taxonomy" id="77166"/>
    <lineage>
        <taxon>Eukaryota</taxon>
        <taxon>Metazoa</taxon>
        <taxon>Ecdysozoa</taxon>
        <taxon>Arthropoda</taxon>
        <taxon>Hexapoda</taxon>
        <taxon>Insecta</taxon>
        <taxon>Pterygota</taxon>
        <taxon>Neoptera</taxon>
        <taxon>Endopterygota</taxon>
        <taxon>Coleoptera</taxon>
        <taxon>Polyphaga</taxon>
        <taxon>Cucujiformia</taxon>
        <taxon>Curculionidae</taxon>
        <taxon>Scolytinae</taxon>
        <taxon>Dendroctonus</taxon>
    </lineage>
</organism>